<feature type="compositionally biased region" description="Gly residues" evidence="1">
    <location>
        <begin position="145"/>
        <end position="155"/>
    </location>
</feature>
<comment type="caution">
    <text evidence="3">The sequence shown here is derived from an EMBL/GenBank/DDBJ whole genome shotgun (WGS) entry which is preliminary data.</text>
</comment>
<feature type="compositionally biased region" description="Acidic residues" evidence="1">
    <location>
        <begin position="162"/>
        <end position="171"/>
    </location>
</feature>
<dbReference type="InterPro" id="IPR007313">
    <property type="entry name" value="FxsA"/>
</dbReference>
<reference evidence="3" key="1">
    <citation type="submission" date="2021-04" db="EMBL/GenBank/DDBJ databases">
        <title>Phycicoccus avicenniae sp. nov., a novel endophytic actinomycetes isolated from branch of Avicennia mariana.</title>
        <authorList>
            <person name="Tuo L."/>
        </authorList>
    </citation>
    <scope>NUCLEOTIDE SEQUENCE</scope>
    <source>
        <strain evidence="3">BSK3Z-2</strain>
    </source>
</reference>
<evidence type="ECO:0000256" key="2">
    <source>
        <dbReference type="SAM" id="Phobius"/>
    </source>
</evidence>
<evidence type="ECO:0000313" key="3">
    <source>
        <dbReference type="EMBL" id="MBR7742331.1"/>
    </source>
</evidence>
<protein>
    <submittedName>
        <fullName evidence="3">FxsA family protein</fullName>
    </submittedName>
</protein>
<dbReference type="PANTHER" id="PTHR35335">
    <property type="entry name" value="UPF0716 PROTEIN FXSA"/>
    <property type="match status" value="1"/>
</dbReference>
<evidence type="ECO:0000256" key="1">
    <source>
        <dbReference type="SAM" id="MobiDB-lite"/>
    </source>
</evidence>
<keyword evidence="2" id="KW-0812">Transmembrane</keyword>
<feature type="region of interest" description="Disordered" evidence="1">
    <location>
        <begin position="144"/>
        <end position="171"/>
    </location>
</feature>
<dbReference type="EMBL" id="JAGSNF010000003">
    <property type="protein sequence ID" value="MBR7742331.1"/>
    <property type="molecule type" value="Genomic_DNA"/>
</dbReference>
<dbReference type="PANTHER" id="PTHR35335:SF1">
    <property type="entry name" value="UPF0716 PROTEIN FXSA"/>
    <property type="match status" value="1"/>
</dbReference>
<keyword evidence="2" id="KW-0472">Membrane</keyword>
<feature type="transmembrane region" description="Helical" evidence="2">
    <location>
        <begin position="92"/>
        <end position="118"/>
    </location>
</feature>
<dbReference type="NCBIfam" id="NF008528">
    <property type="entry name" value="PRK11463.1-2"/>
    <property type="match status" value="1"/>
</dbReference>
<gene>
    <name evidence="3" type="ORF">KC207_03360</name>
</gene>
<feature type="transmembrane region" description="Helical" evidence="2">
    <location>
        <begin position="21"/>
        <end position="44"/>
    </location>
</feature>
<evidence type="ECO:0000313" key="4">
    <source>
        <dbReference type="Proteomes" id="UP000677016"/>
    </source>
</evidence>
<dbReference type="GO" id="GO:0016020">
    <property type="term" value="C:membrane"/>
    <property type="evidence" value="ECO:0007669"/>
    <property type="project" value="InterPro"/>
</dbReference>
<dbReference type="Proteomes" id="UP000677016">
    <property type="component" value="Unassembled WGS sequence"/>
</dbReference>
<dbReference type="RefSeq" id="WP_211601479.1">
    <property type="nucleotide sequence ID" value="NZ_JAGSNF010000003.1"/>
</dbReference>
<keyword evidence="4" id="KW-1185">Reference proteome</keyword>
<name>A0A941D6G4_9MICO</name>
<dbReference type="Pfam" id="PF04186">
    <property type="entry name" value="FxsA"/>
    <property type="match status" value="1"/>
</dbReference>
<keyword evidence="2" id="KW-1133">Transmembrane helix</keyword>
<sequence>MSPTGSTPYASRGRRGRVLRLVFLAILLVPMVEIAVIIAVGRTIGGWPTFGLLLLESLVGAVIVQREGGRAWSALREALRSGRMPSHQLADAALVLVGGTLLLTPGFVTDVVGFFVVLPVTRPITRRWLEALVARRLLGPFGEWPGRGPGGPGGPGRRDDGPDVVEGEIID</sequence>
<organism evidence="3 4">
    <name type="scientific">Phycicoccus avicenniae</name>
    <dbReference type="NCBI Taxonomy" id="2828860"/>
    <lineage>
        <taxon>Bacteria</taxon>
        <taxon>Bacillati</taxon>
        <taxon>Actinomycetota</taxon>
        <taxon>Actinomycetes</taxon>
        <taxon>Micrococcales</taxon>
        <taxon>Intrasporangiaceae</taxon>
        <taxon>Phycicoccus</taxon>
    </lineage>
</organism>
<accession>A0A941D6G4</accession>
<dbReference type="AlphaFoldDB" id="A0A941D6G4"/>
<proteinExistence type="predicted"/>